<proteinExistence type="predicted"/>
<dbReference type="AlphaFoldDB" id="X1CRT3"/>
<feature type="non-terminal residue" evidence="1">
    <location>
        <position position="1"/>
    </location>
</feature>
<sequence length="174" mass="20404">GKNLESTFYAIDRELKKISIKDDLENKELVKLENVVKRLLDYIKKVDDNIEHRIIEVFHSFTYHGKTTLILKNQGYTYFVKLFEGGKDYTDLLRILDLFGHFDDKIENVIVNAIISNKASFLGSFLVSIDFSRHMDKRISIIRSLNHQLAKIPESNKNLIDKIKTIIRKFERSK</sequence>
<protein>
    <submittedName>
        <fullName evidence="1">Uncharacterized protein</fullName>
    </submittedName>
</protein>
<dbReference type="EMBL" id="BART01035121">
    <property type="protein sequence ID" value="GAH11156.1"/>
    <property type="molecule type" value="Genomic_DNA"/>
</dbReference>
<comment type="caution">
    <text evidence="1">The sequence shown here is derived from an EMBL/GenBank/DDBJ whole genome shotgun (WGS) entry which is preliminary data.</text>
</comment>
<evidence type="ECO:0000313" key="1">
    <source>
        <dbReference type="EMBL" id="GAH11156.1"/>
    </source>
</evidence>
<organism evidence="1">
    <name type="scientific">marine sediment metagenome</name>
    <dbReference type="NCBI Taxonomy" id="412755"/>
    <lineage>
        <taxon>unclassified sequences</taxon>
        <taxon>metagenomes</taxon>
        <taxon>ecological metagenomes</taxon>
    </lineage>
</organism>
<name>X1CRT3_9ZZZZ</name>
<reference evidence="1" key="1">
    <citation type="journal article" date="2014" name="Front. Microbiol.">
        <title>High frequency of phylogenetically diverse reductive dehalogenase-homologous genes in deep subseafloor sedimentary metagenomes.</title>
        <authorList>
            <person name="Kawai M."/>
            <person name="Futagami T."/>
            <person name="Toyoda A."/>
            <person name="Takaki Y."/>
            <person name="Nishi S."/>
            <person name="Hori S."/>
            <person name="Arai W."/>
            <person name="Tsubouchi T."/>
            <person name="Morono Y."/>
            <person name="Uchiyama I."/>
            <person name="Ito T."/>
            <person name="Fujiyama A."/>
            <person name="Inagaki F."/>
            <person name="Takami H."/>
        </authorList>
    </citation>
    <scope>NUCLEOTIDE SEQUENCE</scope>
    <source>
        <strain evidence="1">Expedition CK06-06</strain>
    </source>
</reference>
<gene>
    <name evidence="1" type="ORF">S01H4_59776</name>
</gene>
<accession>X1CRT3</accession>